<sequence>MIFLIICLYQIIFISTLYLIIFQCGGKKTASSESPPPQLSTNLHEEPKEEGEEGKKFEVTPTMVHYQLVKTKEESTNKELTDNNKAPPIENPIMNKNSGFNVNDGSPQIEVKRENNKPKEDKEQSHMYEALDMMNNDAPPPPPKQREVVLVPPPEKPNSPLEIVYPKNEDIPPPPPNYSQKNRNGEKNEDVLLPPPIVLPKKNQSNKKNGVVAHSNSKANQKDNGKAKKKTSTKGKPIKRNTDKDVRKGSKTKGSHKNKKRR</sequence>
<feature type="compositionally biased region" description="Basic and acidic residues" evidence="1">
    <location>
        <begin position="110"/>
        <end position="126"/>
    </location>
</feature>
<feature type="compositionally biased region" description="Basic and acidic residues" evidence="1">
    <location>
        <begin position="70"/>
        <end position="82"/>
    </location>
</feature>
<accession>A0A0N4ZT75</accession>
<organism evidence="2 3">
    <name type="scientific">Parastrongyloides trichosuri</name>
    <name type="common">Possum-specific nematode worm</name>
    <dbReference type="NCBI Taxonomy" id="131310"/>
    <lineage>
        <taxon>Eukaryota</taxon>
        <taxon>Metazoa</taxon>
        <taxon>Ecdysozoa</taxon>
        <taxon>Nematoda</taxon>
        <taxon>Chromadorea</taxon>
        <taxon>Rhabditida</taxon>
        <taxon>Tylenchina</taxon>
        <taxon>Panagrolaimomorpha</taxon>
        <taxon>Strongyloidoidea</taxon>
        <taxon>Strongyloididae</taxon>
        <taxon>Parastrongyloides</taxon>
    </lineage>
</organism>
<feature type="region of interest" description="Disordered" evidence="1">
    <location>
        <begin position="30"/>
        <end position="262"/>
    </location>
</feature>
<proteinExistence type="predicted"/>
<evidence type="ECO:0000313" key="2">
    <source>
        <dbReference type="Proteomes" id="UP000038045"/>
    </source>
</evidence>
<name>A0A0N4ZT75_PARTI</name>
<feature type="compositionally biased region" description="Polar residues" evidence="1">
    <location>
        <begin position="202"/>
        <end position="219"/>
    </location>
</feature>
<keyword evidence="2" id="KW-1185">Reference proteome</keyword>
<protein>
    <submittedName>
        <fullName evidence="3">Uncharacterized protein</fullName>
    </submittedName>
</protein>
<feature type="compositionally biased region" description="Basic residues" evidence="1">
    <location>
        <begin position="249"/>
        <end position="262"/>
    </location>
</feature>
<dbReference type="AlphaFoldDB" id="A0A0N4ZT75"/>
<reference evidence="3" key="1">
    <citation type="submission" date="2017-02" db="UniProtKB">
        <authorList>
            <consortium name="WormBaseParasite"/>
        </authorList>
    </citation>
    <scope>IDENTIFICATION</scope>
</reference>
<feature type="compositionally biased region" description="Basic and acidic residues" evidence="1">
    <location>
        <begin position="43"/>
        <end position="58"/>
    </location>
</feature>
<feature type="compositionally biased region" description="Basic residues" evidence="1">
    <location>
        <begin position="227"/>
        <end position="239"/>
    </location>
</feature>
<dbReference type="WBParaSite" id="PTRK_0001170400.1">
    <property type="protein sequence ID" value="PTRK_0001170400.1"/>
    <property type="gene ID" value="PTRK_0001170400"/>
</dbReference>
<evidence type="ECO:0000313" key="3">
    <source>
        <dbReference type="WBParaSite" id="PTRK_0001170400.1"/>
    </source>
</evidence>
<evidence type="ECO:0000256" key="1">
    <source>
        <dbReference type="SAM" id="MobiDB-lite"/>
    </source>
</evidence>
<dbReference type="Proteomes" id="UP000038045">
    <property type="component" value="Unplaced"/>
</dbReference>
<feature type="compositionally biased region" description="Polar residues" evidence="1">
    <location>
        <begin position="94"/>
        <end position="106"/>
    </location>
</feature>